<keyword evidence="2" id="KW-1185">Reference proteome</keyword>
<reference evidence="1 2" key="1">
    <citation type="journal article" date="2013" name="BMC Genomics">
        <title>Comparative genomics reveals distinct host-interacting traits of three major human-associated propionibacteria.</title>
        <authorList>
            <person name="Mak T.N."/>
            <person name="Schmid M."/>
            <person name="Brzuszkiewicz E."/>
            <person name="Zeng G."/>
            <person name="Meyer R."/>
            <person name="Sfanos K.S."/>
            <person name="Brinkmann V."/>
            <person name="Meyer T.F."/>
            <person name="Bruggemann H."/>
        </authorList>
    </citation>
    <scope>NUCLEOTIDE SEQUENCE [LARGE SCALE GENOMIC DNA]</scope>
    <source>
        <strain evidence="1 2">DSM 20700</strain>
    </source>
</reference>
<dbReference type="AlphaFoldDB" id="U1FDU0"/>
<dbReference type="RefSeq" id="WP_021103666.1">
    <property type="nucleotide sequence ID" value="NZ_AOSS01000103.1"/>
</dbReference>
<dbReference type="Proteomes" id="UP000016307">
    <property type="component" value="Unassembled WGS sequence"/>
</dbReference>
<evidence type="ECO:0000313" key="1">
    <source>
        <dbReference type="EMBL" id="ERF57361.1"/>
    </source>
</evidence>
<proteinExistence type="predicted"/>
<dbReference type="EMBL" id="AOSS01000103">
    <property type="protein sequence ID" value="ERF57361.1"/>
    <property type="molecule type" value="Genomic_DNA"/>
</dbReference>
<evidence type="ECO:0000313" key="2">
    <source>
        <dbReference type="Proteomes" id="UP000016307"/>
    </source>
</evidence>
<accession>U1FDU0</accession>
<sequence length="104" mass="11589">IDQASDAFALPISTAGQPDPELILARVFLGNPLPVWAIASFIFRNRLFELTSAAMEQGQAHSEPTWKDINQVFFGYFGFTPVEISALFTLDNPLNDPCEEWKDA</sequence>
<organism evidence="1 2">
    <name type="scientific">Cutibacterium granulosum DSM 20700</name>
    <dbReference type="NCBI Taxonomy" id="1160719"/>
    <lineage>
        <taxon>Bacteria</taxon>
        <taxon>Bacillati</taxon>
        <taxon>Actinomycetota</taxon>
        <taxon>Actinomycetes</taxon>
        <taxon>Propionibacteriales</taxon>
        <taxon>Propionibacteriaceae</taxon>
        <taxon>Cutibacterium</taxon>
    </lineage>
</organism>
<name>U1FDU0_9ACTN</name>
<feature type="non-terminal residue" evidence="1">
    <location>
        <position position="1"/>
    </location>
</feature>
<gene>
    <name evidence="1" type="ORF">H641_03240</name>
</gene>
<comment type="caution">
    <text evidence="1">The sequence shown here is derived from an EMBL/GenBank/DDBJ whole genome shotgun (WGS) entry which is preliminary data.</text>
</comment>
<protein>
    <submittedName>
        <fullName evidence="1">Uncharacterized protein</fullName>
    </submittedName>
</protein>